<gene>
    <name evidence="1" type="ORF">FHX81_2322</name>
</gene>
<organism evidence="1 2">
    <name type="scientific">Saccharothrix saharensis</name>
    <dbReference type="NCBI Taxonomy" id="571190"/>
    <lineage>
        <taxon>Bacteria</taxon>
        <taxon>Bacillati</taxon>
        <taxon>Actinomycetota</taxon>
        <taxon>Actinomycetes</taxon>
        <taxon>Pseudonocardiales</taxon>
        <taxon>Pseudonocardiaceae</taxon>
        <taxon>Saccharothrix</taxon>
    </lineage>
</organism>
<keyword evidence="2" id="KW-1185">Reference proteome</keyword>
<name>A0A543JB29_9PSEU</name>
<dbReference type="RefSeq" id="WP_170232019.1">
    <property type="nucleotide sequence ID" value="NZ_VFPP01000001.1"/>
</dbReference>
<evidence type="ECO:0000313" key="2">
    <source>
        <dbReference type="Proteomes" id="UP000316628"/>
    </source>
</evidence>
<dbReference type="EMBL" id="VFPP01000001">
    <property type="protein sequence ID" value="TQM80001.1"/>
    <property type="molecule type" value="Genomic_DNA"/>
</dbReference>
<proteinExistence type="predicted"/>
<protein>
    <submittedName>
        <fullName evidence="1">Uncharacterized protein</fullName>
    </submittedName>
</protein>
<comment type="caution">
    <text evidence="1">The sequence shown here is derived from an EMBL/GenBank/DDBJ whole genome shotgun (WGS) entry which is preliminary data.</text>
</comment>
<reference evidence="1 2" key="1">
    <citation type="submission" date="2019-06" db="EMBL/GenBank/DDBJ databases">
        <title>Sequencing the genomes of 1000 actinobacteria strains.</title>
        <authorList>
            <person name="Klenk H.-P."/>
        </authorList>
    </citation>
    <scope>NUCLEOTIDE SEQUENCE [LARGE SCALE GENOMIC DNA]</scope>
    <source>
        <strain evidence="1 2">DSM 45456</strain>
    </source>
</reference>
<evidence type="ECO:0000313" key="1">
    <source>
        <dbReference type="EMBL" id="TQM80001.1"/>
    </source>
</evidence>
<sequence length="54" mass="6160">MIDALITLTGQDWFPLALAVVTRAPRSVRALVRLVRRKAQTVRERHAAHPEEKD</sequence>
<dbReference type="Proteomes" id="UP000316628">
    <property type="component" value="Unassembled WGS sequence"/>
</dbReference>
<dbReference type="AlphaFoldDB" id="A0A543JB29"/>
<accession>A0A543JB29</accession>